<dbReference type="FunFam" id="3.40.1280.10:FF:000008">
    <property type="entry name" value="Group 3 RNA methyltransferase TrmH"/>
    <property type="match status" value="1"/>
</dbReference>
<evidence type="ECO:0000256" key="2">
    <source>
        <dbReference type="ARBA" id="ARBA00022603"/>
    </source>
</evidence>
<name>A0A0B7MLV3_9FIRM</name>
<accession>A0A0B7MLV3</accession>
<evidence type="ECO:0000259" key="4">
    <source>
        <dbReference type="SMART" id="SM00967"/>
    </source>
</evidence>
<reference evidence="6" key="1">
    <citation type="submission" date="2015-01" db="EMBL/GenBank/DDBJ databases">
        <authorList>
            <person name="Manzoor Shahid"/>
            <person name="Zubair Saima"/>
        </authorList>
    </citation>
    <scope>NUCLEOTIDE SEQUENCE [LARGE SCALE GENOMIC DNA]</scope>
    <source>
        <strain evidence="6">Sp3</strain>
    </source>
</reference>
<dbReference type="EMBL" id="CDRZ01000146">
    <property type="protein sequence ID" value="CEO88657.1"/>
    <property type="molecule type" value="Genomic_DNA"/>
</dbReference>
<dbReference type="GO" id="GO:0005829">
    <property type="term" value="C:cytosol"/>
    <property type="evidence" value="ECO:0007669"/>
    <property type="project" value="TreeGrafter"/>
</dbReference>
<dbReference type="Gene3D" id="3.30.1330.30">
    <property type="match status" value="1"/>
</dbReference>
<dbReference type="InterPro" id="IPR029064">
    <property type="entry name" value="Ribosomal_eL30-like_sf"/>
</dbReference>
<proteinExistence type="inferred from homology"/>
<comment type="similarity">
    <text evidence="1">Belongs to the class IV-like SAM-binding methyltransferase superfamily. RNA methyltransferase TrmH family.</text>
</comment>
<organism evidence="5 6">
    <name type="scientific">Syntrophaceticus schinkii</name>
    <dbReference type="NCBI Taxonomy" id="499207"/>
    <lineage>
        <taxon>Bacteria</taxon>
        <taxon>Bacillati</taxon>
        <taxon>Bacillota</taxon>
        <taxon>Clostridia</taxon>
        <taxon>Thermoanaerobacterales</taxon>
        <taxon>Thermoanaerobacterales Family III. Incertae Sedis</taxon>
        <taxon>Syntrophaceticus</taxon>
    </lineage>
</organism>
<dbReference type="EC" id="2.1.1.-" evidence="5"/>
<dbReference type="GO" id="GO:0003723">
    <property type="term" value="F:RNA binding"/>
    <property type="evidence" value="ECO:0007669"/>
    <property type="project" value="InterPro"/>
</dbReference>
<keyword evidence="3 5" id="KW-0808">Transferase</keyword>
<keyword evidence="2 5" id="KW-0489">Methyltransferase</keyword>
<dbReference type="SUPFAM" id="SSF55315">
    <property type="entry name" value="L30e-like"/>
    <property type="match status" value="1"/>
</dbReference>
<dbReference type="Pfam" id="PF08032">
    <property type="entry name" value="SpoU_sub_bind"/>
    <property type="match status" value="1"/>
</dbReference>
<dbReference type="InterPro" id="IPR029028">
    <property type="entry name" value="Alpha/beta_knot_MTases"/>
</dbReference>
<dbReference type="Proteomes" id="UP000046155">
    <property type="component" value="Unassembled WGS sequence"/>
</dbReference>
<dbReference type="GO" id="GO:0032259">
    <property type="term" value="P:methylation"/>
    <property type="evidence" value="ECO:0007669"/>
    <property type="project" value="UniProtKB-KW"/>
</dbReference>
<protein>
    <submittedName>
        <fullName evidence="5">Putative TrmH family tRNA/rRNA methyltransferase YacO</fullName>
        <ecNumber evidence="5">2.1.1.-</ecNumber>
    </submittedName>
</protein>
<keyword evidence="6" id="KW-1185">Reference proteome</keyword>
<dbReference type="SMART" id="SM00967">
    <property type="entry name" value="SpoU_sub_bind"/>
    <property type="match status" value="1"/>
</dbReference>
<dbReference type="InterPro" id="IPR013123">
    <property type="entry name" value="SpoU_subst-bd"/>
</dbReference>
<dbReference type="NCBIfam" id="TIGR00186">
    <property type="entry name" value="rRNA_methyl_3"/>
    <property type="match status" value="1"/>
</dbReference>
<dbReference type="AlphaFoldDB" id="A0A0B7MLV3"/>
<evidence type="ECO:0000313" key="5">
    <source>
        <dbReference type="EMBL" id="CEO88657.1"/>
    </source>
</evidence>
<dbReference type="CDD" id="cd18103">
    <property type="entry name" value="SpoU-like_RlmB"/>
    <property type="match status" value="1"/>
</dbReference>
<dbReference type="SUPFAM" id="SSF75217">
    <property type="entry name" value="alpha/beta knot"/>
    <property type="match status" value="1"/>
</dbReference>
<dbReference type="InterPro" id="IPR029026">
    <property type="entry name" value="tRNA_m1G_MTases_N"/>
</dbReference>
<dbReference type="GO" id="GO:0008173">
    <property type="term" value="F:RNA methyltransferase activity"/>
    <property type="evidence" value="ECO:0007669"/>
    <property type="project" value="InterPro"/>
</dbReference>
<dbReference type="GO" id="GO:0006396">
    <property type="term" value="P:RNA processing"/>
    <property type="evidence" value="ECO:0007669"/>
    <property type="project" value="InterPro"/>
</dbReference>
<evidence type="ECO:0000256" key="3">
    <source>
        <dbReference type="ARBA" id="ARBA00022679"/>
    </source>
</evidence>
<dbReference type="InterPro" id="IPR001537">
    <property type="entry name" value="SpoU_MeTrfase"/>
</dbReference>
<sequence>MMDETIWGRNPVMEALRAGRPCNKIMIARGSRGGMGDLVSSAQKKGIPVQYVPRNVLDRLTEGANHQGIAASLSPKKYVHVDDILARAAAWGEDPLVIVLAGWEDPQNVGAIIRSAEAAGVHGLIIPRHRAVPLTGTVEKVSAGALEYMLVSRVGNLSQTLNGLKKEGLWVAGADMTGELPYYEAELTCPLALVIGGEGKGLGHLTKVCDYLVRIPMQGRIESLNAAAAGSILVFEVMRQRLQAAKKGRRGR</sequence>
<dbReference type="Gene3D" id="3.40.1280.10">
    <property type="match status" value="1"/>
</dbReference>
<dbReference type="PANTHER" id="PTHR46429">
    <property type="entry name" value="23S RRNA (GUANOSINE-2'-O-)-METHYLTRANSFERASE RLMB"/>
    <property type="match status" value="1"/>
</dbReference>
<dbReference type="PANTHER" id="PTHR46429:SF1">
    <property type="entry name" value="23S RRNA (GUANOSINE-2'-O-)-METHYLTRANSFERASE RLMB"/>
    <property type="match status" value="1"/>
</dbReference>
<gene>
    <name evidence="5" type="primary">yacO</name>
    <name evidence="5" type="ORF">SSCH_230005</name>
</gene>
<dbReference type="Pfam" id="PF00588">
    <property type="entry name" value="SpoU_methylase"/>
    <property type="match status" value="1"/>
</dbReference>
<dbReference type="InterPro" id="IPR004441">
    <property type="entry name" value="rRNA_MeTrfase_TrmH"/>
</dbReference>
<dbReference type="RefSeq" id="WP_044664768.1">
    <property type="nucleotide sequence ID" value="NZ_CDRZ01000146.1"/>
</dbReference>
<feature type="domain" description="RNA 2-O ribose methyltransferase substrate binding" evidence="4">
    <location>
        <begin position="5"/>
        <end position="79"/>
    </location>
</feature>
<evidence type="ECO:0000256" key="1">
    <source>
        <dbReference type="ARBA" id="ARBA00007228"/>
    </source>
</evidence>
<evidence type="ECO:0000313" key="6">
    <source>
        <dbReference type="Proteomes" id="UP000046155"/>
    </source>
</evidence>